<evidence type="ECO:0000313" key="1">
    <source>
        <dbReference type="EMBL" id="MED6186082.1"/>
    </source>
</evidence>
<gene>
    <name evidence="1" type="ORF">PIB30_063429</name>
</gene>
<dbReference type="Proteomes" id="UP001341840">
    <property type="component" value="Unassembled WGS sequence"/>
</dbReference>
<sequence>SEELVISDEKGYRSTFMCLLPEHSVESRVINLVALMMTSVFRHRSKDFDPICWFMPEHFARYALSDKYKPAEVALDFFGAYMSRKVRQLSRVQISSTTRNALVTGGFLHDFGRF</sequence>
<dbReference type="EMBL" id="JASCZI010181846">
    <property type="protein sequence ID" value="MED6186082.1"/>
    <property type="molecule type" value="Genomic_DNA"/>
</dbReference>
<feature type="non-terminal residue" evidence="1">
    <location>
        <position position="1"/>
    </location>
</feature>
<proteinExistence type="predicted"/>
<comment type="caution">
    <text evidence="1">The sequence shown here is derived from an EMBL/GenBank/DDBJ whole genome shotgun (WGS) entry which is preliminary data.</text>
</comment>
<name>A0ABU6WJT3_9FABA</name>
<protein>
    <submittedName>
        <fullName evidence="1">Uncharacterized protein</fullName>
    </submittedName>
</protein>
<reference evidence="1 2" key="1">
    <citation type="journal article" date="2023" name="Plants (Basel)">
        <title>Bridging the Gap: Combining Genomics and Transcriptomics Approaches to Understand Stylosanthes scabra, an Orphan Legume from the Brazilian Caatinga.</title>
        <authorList>
            <person name="Ferreira-Neto J.R.C."/>
            <person name="da Silva M.D."/>
            <person name="Binneck E."/>
            <person name="de Melo N.F."/>
            <person name="da Silva R.H."/>
            <person name="de Melo A.L.T.M."/>
            <person name="Pandolfi V."/>
            <person name="Bustamante F.O."/>
            <person name="Brasileiro-Vidal A.C."/>
            <person name="Benko-Iseppon A.M."/>
        </authorList>
    </citation>
    <scope>NUCLEOTIDE SEQUENCE [LARGE SCALE GENOMIC DNA]</scope>
    <source>
        <tissue evidence="1">Leaves</tissue>
    </source>
</reference>
<keyword evidence="2" id="KW-1185">Reference proteome</keyword>
<organism evidence="1 2">
    <name type="scientific">Stylosanthes scabra</name>
    <dbReference type="NCBI Taxonomy" id="79078"/>
    <lineage>
        <taxon>Eukaryota</taxon>
        <taxon>Viridiplantae</taxon>
        <taxon>Streptophyta</taxon>
        <taxon>Embryophyta</taxon>
        <taxon>Tracheophyta</taxon>
        <taxon>Spermatophyta</taxon>
        <taxon>Magnoliopsida</taxon>
        <taxon>eudicotyledons</taxon>
        <taxon>Gunneridae</taxon>
        <taxon>Pentapetalae</taxon>
        <taxon>rosids</taxon>
        <taxon>fabids</taxon>
        <taxon>Fabales</taxon>
        <taxon>Fabaceae</taxon>
        <taxon>Papilionoideae</taxon>
        <taxon>50 kb inversion clade</taxon>
        <taxon>dalbergioids sensu lato</taxon>
        <taxon>Dalbergieae</taxon>
        <taxon>Pterocarpus clade</taxon>
        <taxon>Stylosanthes</taxon>
    </lineage>
</organism>
<evidence type="ECO:0000313" key="2">
    <source>
        <dbReference type="Proteomes" id="UP001341840"/>
    </source>
</evidence>
<accession>A0ABU6WJT3</accession>